<proteinExistence type="predicted"/>
<protein>
    <submittedName>
        <fullName evidence="1">Uncharacterized protein</fullName>
    </submittedName>
</protein>
<keyword evidence="2" id="KW-1185">Reference proteome</keyword>
<name>A0ABR0NJF5_GOSAR</name>
<comment type="caution">
    <text evidence="1">The sequence shown here is derived from an EMBL/GenBank/DDBJ whole genome shotgun (WGS) entry which is preliminary data.</text>
</comment>
<dbReference type="Proteomes" id="UP001358586">
    <property type="component" value="Chromosome 10"/>
</dbReference>
<evidence type="ECO:0000313" key="2">
    <source>
        <dbReference type="Proteomes" id="UP001358586"/>
    </source>
</evidence>
<evidence type="ECO:0000313" key="1">
    <source>
        <dbReference type="EMBL" id="KAK5795135.1"/>
    </source>
</evidence>
<dbReference type="EMBL" id="JARKNE010000010">
    <property type="protein sequence ID" value="KAK5795135.1"/>
    <property type="molecule type" value="Genomic_DNA"/>
</dbReference>
<reference evidence="1 2" key="1">
    <citation type="submission" date="2023-03" db="EMBL/GenBank/DDBJ databases">
        <title>WGS of Gossypium arboreum.</title>
        <authorList>
            <person name="Yu D."/>
        </authorList>
    </citation>
    <scope>NUCLEOTIDE SEQUENCE [LARGE SCALE GENOMIC DNA]</scope>
    <source>
        <tissue evidence="1">Leaf</tissue>
    </source>
</reference>
<accession>A0ABR0NJF5</accession>
<sequence length="83" mass="9584">MFERFRALQDILSREENAIGPELSKVQDWKVAKCKLERSFGPINLTPDTVKWTLPVVNGMKYCTGAVVGRSRTNWEYRAVPQR</sequence>
<gene>
    <name evidence="1" type="ORF">PVK06_036392</name>
</gene>
<organism evidence="1 2">
    <name type="scientific">Gossypium arboreum</name>
    <name type="common">Tree cotton</name>
    <name type="synonym">Gossypium nanking</name>
    <dbReference type="NCBI Taxonomy" id="29729"/>
    <lineage>
        <taxon>Eukaryota</taxon>
        <taxon>Viridiplantae</taxon>
        <taxon>Streptophyta</taxon>
        <taxon>Embryophyta</taxon>
        <taxon>Tracheophyta</taxon>
        <taxon>Spermatophyta</taxon>
        <taxon>Magnoliopsida</taxon>
        <taxon>eudicotyledons</taxon>
        <taxon>Gunneridae</taxon>
        <taxon>Pentapetalae</taxon>
        <taxon>rosids</taxon>
        <taxon>malvids</taxon>
        <taxon>Malvales</taxon>
        <taxon>Malvaceae</taxon>
        <taxon>Malvoideae</taxon>
        <taxon>Gossypium</taxon>
    </lineage>
</organism>